<gene>
    <name evidence="2" type="ORF">GTS_35560</name>
</gene>
<sequence>MGSDTGLFGPDSVTWRVHGEPVLFVGGLRALLLQALHPLAMAGVAEHSRYREDPWGRLRRTADYVGTVTFGSRADVDAAVARVRAVHRTVTGVDLVTGQPYRADDPELLRWVHCCEVDSFLTTARRIGLLDPDEADAYVAEQARAGRLVGVPDRLLPRSAADLASYFDGVRPQLRRTPAAVRGLGFLLLPPMPARVALLTPARPAWAGIAALAFALLPRWARRMYGMPGLPTTDLGATAAVFSLRTALRALPEEWRQGPHLRAARARITAGAG</sequence>
<protein>
    <recommendedName>
        <fullName evidence="1">ER-bound oxygenase mpaB/mpaB'/Rubber oxygenase catalytic domain-containing protein</fullName>
    </recommendedName>
</protein>
<dbReference type="PANTHER" id="PTHR36151:SF3">
    <property type="entry name" value="ER-BOUND OXYGENASE MPAB_MPAB'_RUBBER OXYGENASE CATALYTIC DOMAIN-CONTAINING PROTEIN"/>
    <property type="match status" value="1"/>
</dbReference>
<name>A0A4D4JDG5_9PSEU</name>
<organism evidence="2 3">
    <name type="scientific">Gandjariella thermophila</name>
    <dbReference type="NCBI Taxonomy" id="1931992"/>
    <lineage>
        <taxon>Bacteria</taxon>
        <taxon>Bacillati</taxon>
        <taxon>Actinomycetota</taxon>
        <taxon>Actinomycetes</taxon>
        <taxon>Pseudonocardiales</taxon>
        <taxon>Pseudonocardiaceae</taxon>
        <taxon>Gandjariella</taxon>
    </lineage>
</organism>
<evidence type="ECO:0000313" key="2">
    <source>
        <dbReference type="EMBL" id="GDY31923.1"/>
    </source>
</evidence>
<accession>A0A4D4JDG5</accession>
<dbReference type="RefSeq" id="WP_137814972.1">
    <property type="nucleotide sequence ID" value="NZ_BJFL01000019.1"/>
</dbReference>
<evidence type="ECO:0000259" key="1">
    <source>
        <dbReference type="Pfam" id="PF09995"/>
    </source>
</evidence>
<dbReference type="AlphaFoldDB" id="A0A4D4JDG5"/>
<dbReference type="OrthoDB" id="108890at2"/>
<dbReference type="Pfam" id="PF09995">
    <property type="entry name" value="MPAB_Lcp_cat"/>
    <property type="match status" value="1"/>
</dbReference>
<keyword evidence="3" id="KW-1185">Reference proteome</keyword>
<dbReference type="PANTHER" id="PTHR36151">
    <property type="entry name" value="BLR2777 PROTEIN"/>
    <property type="match status" value="1"/>
</dbReference>
<reference evidence="3" key="1">
    <citation type="submission" date="2019-04" db="EMBL/GenBank/DDBJ databases">
        <title>Draft genome sequence of Pseudonocardiaceae bacterium SL3-2-4.</title>
        <authorList>
            <person name="Ningsih F."/>
            <person name="Yokota A."/>
            <person name="Sakai Y."/>
            <person name="Nanatani K."/>
            <person name="Yabe S."/>
            <person name="Oetari A."/>
            <person name="Sjamsuridzal W."/>
        </authorList>
    </citation>
    <scope>NUCLEOTIDE SEQUENCE [LARGE SCALE GENOMIC DNA]</scope>
    <source>
        <strain evidence="3">SL3-2-4</strain>
    </source>
</reference>
<dbReference type="Proteomes" id="UP000298860">
    <property type="component" value="Unassembled WGS sequence"/>
</dbReference>
<dbReference type="InterPro" id="IPR018713">
    <property type="entry name" value="MPAB/Lcp_cat_dom"/>
</dbReference>
<dbReference type="EMBL" id="BJFL01000019">
    <property type="protein sequence ID" value="GDY31923.1"/>
    <property type="molecule type" value="Genomic_DNA"/>
</dbReference>
<comment type="caution">
    <text evidence="2">The sequence shown here is derived from an EMBL/GenBank/DDBJ whole genome shotgun (WGS) entry which is preliminary data.</text>
</comment>
<evidence type="ECO:0000313" key="3">
    <source>
        <dbReference type="Proteomes" id="UP000298860"/>
    </source>
</evidence>
<feature type="domain" description="ER-bound oxygenase mpaB/mpaB'/Rubber oxygenase catalytic" evidence="1">
    <location>
        <begin position="15"/>
        <end position="237"/>
    </location>
</feature>
<proteinExistence type="predicted"/>
<dbReference type="GO" id="GO:0016491">
    <property type="term" value="F:oxidoreductase activity"/>
    <property type="evidence" value="ECO:0007669"/>
    <property type="project" value="InterPro"/>
</dbReference>